<dbReference type="InterPro" id="IPR050333">
    <property type="entry name" value="SLRP"/>
</dbReference>
<dbReference type="FunFam" id="3.80.10.10:FF:001164">
    <property type="entry name" value="GH01279p"/>
    <property type="match status" value="1"/>
</dbReference>
<evidence type="ECO:0000256" key="1">
    <source>
        <dbReference type="ARBA" id="ARBA00022614"/>
    </source>
</evidence>
<dbReference type="SMART" id="SM00365">
    <property type="entry name" value="LRR_SD22"/>
    <property type="match status" value="11"/>
</dbReference>
<feature type="chain" id="PRO_5040472055" description="Chaoptin" evidence="3">
    <location>
        <begin position="22"/>
        <end position="1230"/>
    </location>
</feature>
<dbReference type="InterPro" id="IPR001611">
    <property type="entry name" value="Leu-rich_rpt"/>
</dbReference>
<keyword evidence="1" id="KW-0433">Leucine-rich repeat</keyword>
<evidence type="ECO:0000256" key="3">
    <source>
        <dbReference type="SAM" id="SignalP"/>
    </source>
</evidence>
<dbReference type="Pfam" id="PF13855">
    <property type="entry name" value="LRR_8"/>
    <property type="match status" value="7"/>
</dbReference>
<dbReference type="PANTHER" id="PTHR45712">
    <property type="entry name" value="AGAP008170-PA"/>
    <property type="match status" value="1"/>
</dbReference>
<reference evidence="4" key="1">
    <citation type="submission" date="2021-12" db="EMBL/GenBank/DDBJ databases">
        <authorList>
            <person name="King R."/>
        </authorList>
    </citation>
    <scope>NUCLEOTIDE SEQUENCE</scope>
</reference>
<keyword evidence="5" id="KW-1185">Reference proteome</keyword>
<dbReference type="SMART" id="SM00369">
    <property type="entry name" value="LRR_TYP"/>
    <property type="match status" value="28"/>
</dbReference>
<accession>A0A9P0BGT7</accession>
<organism evidence="4 5">
    <name type="scientific">Chrysodeixis includens</name>
    <name type="common">Soybean looper</name>
    <name type="synonym">Pseudoplusia includens</name>
    <dbReference type="NCBI Taxonomy" id="689277"/>
    <lineage>
        <taxon>Eukaryota</taxon>
        <taxon>Metazoa</taxon>
        <taxon>Ecdysozoa</taxon>
        <taxon>Arthropoda</taxon>
        <taxon>Hexapoda</taxon>
        <taxon>Insecta</taxon>
        <taxon>Pterygota</taxon>
        <taxon>Neoptera</taxon>
        <taxon>Endopterygota</taxon>
        <taxon>Lepidoptera</taxon>
        <taxon>Glossata</taxon>
        <taxon>Ditrysia</taxon>
        <taxon>Noctuoidea</taxon>
        <taxon>Noctuidae</taxon>
        <taxon>Plusiinae</taxon>
        <taxon>Chrysodeixis</taxon>
    </lineage>
</organism>
<sequence length="1230" mass="136954">MRVASRAARVLNVAAALLVWGLRPAAAPARACARASLCACRRDHQACSDVPFHRFPDTEEGVGHVSVSAARLGALAEAALDGRELRTLVLVASRLHHIEPGALASMVSSLASLDLGYNEFTEIPLESLRELKVLNWLNLQNNYISDLDSNMDWGFLSDSLSSLSLSNNHLCSLGEEALSSLRQLAQLDLDGNRLHAVAEGALPPTLALLRLSDNLLQQLPCAALARLPRLRHLHLRNNMVRPSHNRTCRSQHSKIDSLDLSHNELDDLFDLEFQQRLQLKQLVLDFNEFTSVPSFVLDSVHLEKLSIAHNKVGHVSDAAVHALRRDLERLDLDHNELTSLPASAVELTRLRHLSLAYNHIQELVDLPPHLHSLSLAGNYFTSFPVGLQGLAPSTLAYLDLSYNQISSVTADCFDAWSEALATLNLKGNRLVHLASDAFPGNLPLRELVLSFNELYHVDVSAFSNLTSLQALELSSTLFTGDLPLFVRNHLLSWLSLDNNNIHYISSENLQHFPSLEYLNLDFNKLIDFPSGVFGTNTSCRLKELRLSYNYISKINYEFLTYLNELQSVDLSYNRVQNVSEHSFVGLPNLVYLNLAGNAVEFIAERAFSHLPKIEAIDLQDNHLVEFSTEYFENISSEDTNMALNISYNKISSLSGGESPVLINILDISHNNLENLPKAFLNCLGPSLRQIILSDNYLTHIDNLAFSSLSKLEILILHNNNISAVKRRAFGELSSLQILDLSRNRLAQLSVEQFHNMRRLRHLRLAGNELRALPRDVFKNTVLEHLDLSDNQIAIFPSSALAQVGFTLRRLELARNRLEYLDIAMFHSISFLHELSLAHNGLTVLSDNTFSGLARLRFLDISYNMIKTNFKELFHNLPRLRQLSLAGTGLKTVPHLPLVNLTELDLSNNYIASYRESDVRRLGNLRVLDLARNRFTSLQPAMWTSLSRLSSLDVSHNPIVRVSRAAFEGLDHLLRLRMDHLRQLEAIEPRAFKPLISLRSLWLESLPVTGRVDVSFADIAACTLGLETLEVYVRESVLDSQLRGMRTPKLRVMSVRGALLRHVSELAFSSLGRQRALTLRLTGTGLRVLPPGLLRPLARVPHLALDLSDNQLGSLAPTTLYPNLTGWNRLATKLLSGGLVVSGNPLRCGCSVSWVGAWLRRWTAEVGAWSRGARAAARRSACRGEAGAVPLLALEADEAACHASALSSRARARLARATLPLLWLVLLHAVS</sequence>
<evidence type="ECO:0000256" key="2">
    <source>
        <dbReference type="ARBA" id="ARBA00022737"/>
    </source>
</evidence>
<dbReference type="OrthoDB" id="10022853at2759"/>
<keyword evidence="2" id="KW-0677">Repeat</keyword>
<evidence type="ECO:0000313" key="4">
    <source>
        <dbReference type="EMBL" id="CAH0578967.1"/>
    </source>
</evidence>
<protein>
    <recommendedName>
        <fullName evidence="6">Chaoptin</fullName>
    </recommendedName>
</protein>
<dbReference type="InterPro" id="IPR032675">
    <property type="entry name" value="LRR_dom_sf"/>
</dbReference>
<evidence type="ECO:0008006" key="6">
    <source>
        <dbReference type="Google" id="ProtNLM"/>
    </source>
</evidence>
<feature type="signal peptide" evidence="3">
    <location>
        <begin position="1"/>
        <end position="21"/>
    </location>
</feature>
<dbReference type="PANTHER" id="PTHR45712:SF30">
    <property type="entry name" value="LRRNT DOMAIN-CONTAINING PROTEIN"/>
    <property type="match status" value="1"/>
</dbReference>
<dbReference type="Proteomes" id="UP001154114">
    <property type="component" value="Chromosome 10"/>
</dbReference>
<dbReference type="Pfam" id="PF13516">
    <property type="entry name" value="LRR_6"/>
    <property type="match status" value="1"/>
</dbReference>
<dbReference type="PRINTS" id="PR00019">
    <property type="entry name" value="LEURICHRPT"/>
</dbReference>
<dbReference type="Gene3D" id="3.80.10.10">
    <property type="entry name" value="Ribonuclease Inhibitor"/>
    <property type="match status" value="8"/>
</dbReference>
<keyword evidence="3" id="KW-0732">Signal</keyword>
<dbReference type="EMBL" id="LR824013">
    <property type="protein sequence ID" value="CAH0578967.1"/>
    <property type="molecule type" value="Genomic_DNA"/>
</dbReference>
<dbReference type="PROSITE" id="PS51450">
    <property type="entry name" value="LRR"/>
    <property type="match status" value="9"/>
</dbReference>
<dbReference type="InterPro" id="IPR003591">
    <property type="entry name" value="Leu-rich_rpt_typical-subtyp"/>
</dbReference>
<dbReference type="SUPFAM" id="SSF52058">
    <property type="entry name" value="L domain-like"/>
    <property type="match status" value="4"/>
</dbReference>
<name>A0A9P0BGT7_CHRIL</name>
<dbReference type="AlphaFoldDB" id="A0A9P0BGT7"/>
<dbReference type="SMART" id="SM00364">
    <property type="entry name" value="LRR_BAC"/>
    <property type="match status" value="12"/>
</dbReference>
<evidence type="ECO:0000313" key="5">
    <source>
        <dbReference type="Proteomes" id="UP001154114"/>
    </source>
</evidence>
<gene>
    <name evidence="4" type="ORF">CINC_LOCUS806</name>
</gene>
<proteinExistence type="predicted"/>